<feature type="region of interest" description="Disordered" evidence="1">
    <location>
        <begin position="1"/>
        <end position="56"/>
    </location>
</feature>
<evidence type="ECO:0000256" key="1">
    <source>
        <dbReference type="SAM" id="MobiDB-lite"/>
    </source>
</evidence>
<protein>
    <submittedName>
        <fullName evidence="2">Uncharacterized protein</fullName>
    </submittedName>
</protein>
<dbReference type="AlphaFoldDB" id="A0A8S9IWD1"/>
<sequence length="56" mass="6434">MGKGRKQSKKRKTIVQDDEPVFIGTIYPGETQQDMRIEESQPEDTQNPTQPQLDES</sequence>
<accession>A0A8S9IWD1</accession>
<reference evidence="2" key="1">
    <citation type="submission" date="2019-12" db="EMBL/GenBank/DDBJ databases">
        <title>Genome sequencing and annotation of Brassica cretica.</title>
        <authorList>
            <person name="Studholme D.J."/>
            <person name="Sarris P.F."/>
        </authorList>
    </citation>
    <scope>NUCLEOTIDE SEQUENCE</scope>
    <source>
        <strain evidence="2">PFS-102/07</strain>
        <tissue evidence="2">Leaf</tissue>
    </source>
</reference>
<name>A0A8S9IWD1_BRACR</name>
<evidence type="ECO:0000313" key="2">
    <source>
        <dbReference type="EMBL" id="KAF2573703.1"/>
    </source>
</evidence>
<feature type="compositionally biased region" description="Polar residues" evidence="1">
    <location>
        <begin position="43"/>
        <end position="56"/>
    </location>
</feature>
<proteinExistence type="predicted"/>
<comment type="caution">
    <text evidence="2">The sequence shown here is derived from an EMBL/GenBank/DDBJ whole genome shotgun (WGS) entry which is preliminary data.</text>
</comment>
<feature type="compositionally biased region" description="Basic residues" evidence="1">
    <location>
        <begin position="1"/>
        <end position="13"/>
    </location>
</feature>
<gene>
    <name evidence="2" type="ORF">F2Q70_00003784</name>
</gene>
<dbReference type="EMBL" id="QGKY02001015">
    <property type="protein sequence ID" value="KAF2573703.1"/>
    <property type="molecule type" value="Genomic_DNA"/>
</dbReference>
<organism evidence="2">
    <name type="scientific">Brassica cretica</name>
    <name type="common">Mustard</name>
    <dbReference type="NCBI Taxonomy" id="69181"/>
    <lineage>
        <taxon>Eukaryota</taxon>
        <taxon>Viridiplantae</taxon>
        <taxon>Streptophyta</taxon>
        <taxon>Embryophyta</taxon>
        <taxon>Tracheophyta</taxon>
        <taxon>Spermatophyta</taxon>
        <taxon>Magnoliopsida</taxon>
        <taxon>eudicotyledons</taxon>
        <taxon>Gunneridae</taxon>
        <taxon>Pentapetalae</taxon>
        <taxon>rosids</taxon>
        <taxon>malvids</taxon>
        <taxon>Brassicales</taxon>
        <taxon>Brassicaceae</taxon>
        <taxon>Brassiceae</taxon>
        <taxon>Brassica</taxon>
    </lineage>
</organism>